<gene>
    <name evidence="2" type="ORF">M409DRAFT_28053</name>
</gene>
<accession>A0A6A6C8A4</accession>
<dbReference type="RefSeq" id="XP_033662545.1">
    <property type="nucleotide sequence ID" value="XM_033808855.1"/>
</dbReference>
<name>A0A6A6C8A4_ZASCE</name>
<evidence type="ECO:0000313" key="3">
    <source>
        <dbReference type="Proteomes" id="UP000799537"/>
    </source>
</evidence>
<dbReference type="AlphaFoldDB" id="A0A6A6C8A4"/>
<proteinExistence type="predicted"/>
<feature type="region of interest" description="Disordered" evidence="1">
    <location>
        <begin position="1"/>
        <end position="27"/>
    </location>
</feature>
<keyword evidence="3" id="KW-1185">Reference proteome</keyword>
<reference evidence="2" key="1">
    <citation type="journal article" date="2020" name="Stud. Mycol.">
        <title>101 Dothideomycetes genomes: a test case for predicting lifestyles and emergence of pathogens.</title>
        <authorList>
            <person name="Haridas S."/>
            <person name="Albert R."/>
            <person name="Binder M."/>
            <person name="Bloem J."/>
            <person name="Labutti K."/>
            <person name="Salamov A."/>
            <person name="Andreopoulos B."/>
            <person name="Baker S."/>
            <person name="Barry K."/>
            <person name="Bills G."/>
            <person name="Bluhm B."/>
            <person name="Cannon C."/>
            <person name="Castanera R."/>
            <person name="Culley D."/>
            <person name="Daum C."/>
            <person name="Ezra D."/>
            <person name="Gonzalez J."/>
            <person name="Henrissat B."/>
            <person name="Kuo A."/>
            <person name="Liang C."/>
            <person name="Lipzen A."/>
            <person name="Lutzoni F."/>
            <person name="Magnuson J."/>
            <person name="Mondo S."/>
            <person name="Nolan M."/>
            <person name="Ohm R."/>
            <person name="Pangilinan J."/>
            <person name="Park H.-J."/>
            <person name="Ramirez L."/>
            <person name="Alfaro M."/>
            <person name="Sun H."/>
            <person name="Tritt A."/>
            <person name="Yoshinaga Y."/>
            <person name="Zwiers L.-H."/>
            <person name="Turgeon B."/>
            <person name="Goodwin S."/>
            <person name="Spatafora J."/>
            <person name="Crous P."/>
            <person name="Grigoriev I."/>
        </authorList>
    </citation>
    <scope>NUCLEOTIDE SEQUENCE</scope>
    <source>
        <strain evidence="2">ATCC 36951</strain>
    </source>
</reference>
<dbReference type="OrthoDB" id="2951834at2759"/>
<dbReference type="EMBL" id="ML993618">
    <property type="protein sequence ID" value="KAF2161656.1"/>
    <property type="molecule type" value="Genomic_DNA"/>
</dbReference>
<evidence type="ECO:0000256" key="1">
    <source>
        <dbReference type="SAM" id="MobiDB-lite"/>
    </source>
</evidence>
<organism evidence="2 3">
    <name type="scientific">Zasmidium cellare ATCC 36951</name>
    <dbReference type="NCBI Taxonomy" id="1080233"/>
    <lineage>
        <taxon>Eukaryota</taxon>
        <taxon>Fungi</taxon>
        <taxon>Dikarya</taxon>
        <taxon>Ascomycota</taxon>
        <taxon>Pezizomycotina</taxon>
        <taxon>Dothideomycetes</taxon>
        <taxon>Dothideomycetidae</taxon>
        <taxon>Mycosphaerellales</taxon>
        <taxon>Mycosphaerellaceae</taxon>
        <taxon>Zasmidium</taxon>
    </lineage>
</organism>
<dbReference type="Proteomes" id="UP000799537">
    <property type="component" value="Unassembled WGS sequence"/>
</dbReference>
<evidence type="ECO:0000313" key="2">
    <source>
        <dbReference type="EMBL" id="KAF2161656.1"/>
    </source>
</evidence>
<protein>
    <submittedName>
        <fullName evidence="2">Uncharacterized protein</fullName>
    </submittedName>
</protein>
<sequence>MTELPQAGRQRDMKPQPATSPNAPAETKECHFFKLPPELRFAIYDEVLSTTDFVQDQGLEPRIVRPSLLATCKYIQVEAVPLYRNHLGMMLAKCTSGAASILMEFVELLGASQNDLHAERRLTVALNRQLARTRKYVEECHESAREELVDINRAVGSASLYLRMDCKTRTALAESLDELVMVSVALKSQGDS</sequence>
<dbReference type="GeneID" id="54562127"/>